<sequence>MKRCKANALNIKKKEFEHIGGHVLSSNTWKLLNRRSCVIVEAAIVVFVEAENSAAQLFEEVEGFGLWFWTEDHLRKMIDEFEKIKQQLAVFGNSMILDYSPYPTGVKDHDYKTWNYIRQLHAFFLVET</sequence>
<name>A0A4Y1RWN5_PRUDU</name>
<dbReference type="EMBL" id="AP019303">
    <property type="protein sequence ID" value="BBH08167.1"/>
    <property type="molecule type" value="Genomic_DNA"/>
</dbReference>
<protein>
    <submittedName>
        <fullName evidence="1">Uncharacterized protein</fullName>
    </submittedName>
</protein>
<gene>
    <name evidence="1" type="ORF">Prudu_020284</name>
</gene>
<reference evidence="1" key="1">
    <citation type="journal article" date="2019" name="Science">
        <title>Mutation of a bHLH transcription factor allowed almond domestication.</title>
        <authorList>
            <person name="Sanchez-Perez R."/>
            <person name="Pavan S."/>
            <person name="Mazzeo R."/>
            <person name="Moldovan C."/>
            <person name="Aiese Cigliano R."/>
            <person name="Del Cueto J."/>
            <person name="Ricciardi F."/>
            <person name="Lotti C."/>
            <person name="Ricciardi L."/>
            <person name="Dicenta F."/>
            <person name="Lopez-Marques R.L."/>
            <person name="Lindberg Moller B."/>
        </authorList>
    </citation>
    <scope>NUCLEOTIDE SEQUENCE</scope>
</reference>
<organism evidence="1">
    <name type="scientific">Prunus dulcis</name>
    <name type="common">Almond</name>
    <name type="synonym">Amygdalus dulcis</name>
    <dbReference type="NCBI Taxonomy" id="3755"/>
    <lineage>
        <taxon>Eukaryota</taxon>
        <taxon>Viridiplantae</taxon>
        <taxon>Streptophyta</taxon>
        <taxon>Embryophyta</taxon>
        <taxon>Tracheophyta</taxon>
        <taxon>Spermatophyta</taxon>
        <taxon>Magnoliopsida</taxon>
        <taxon>eudicotyledons</taxon>
        <taxon>Gunneridae</taxon>
        <taxon>Pentapetalae</taxon>
        <taxon>rosids</taxon>
        <taxon>fabids</taxon>
        <taxon>Rosales</taxon>
        <taxon>Rosaceae</taxon>
        <taxon>Amygdaloideae</taxon>
        <taxon>Amygdaleae</taxon>
        <taxon>Prunus</taxon>
    </lineage>
</organism>
<dbReference type="AlphaFoldDB" id="A0A4Y1RWN5"/>
<proteinExistence type="predicted"/>
<evidence type="ECO:0000313" key="1">
    <source>
        <dbReference type="EMBL" id="BBH08167.1"/>
    </source>
</evidence>
<accession>A0A4Y1RWN5</accession>